<dbReference type="CDD" id="cd01561">
    <property type="entry name" value="CBS_like"/>
    <property type="match status" value="1"/>
</dbReference>
<dbReference type="InterPro" id="IPR001926">
    <property type="entry name" value="TrpB-like_PALP"/>
</dbReference>
<comment type="cofactor">
    <cofactor evidence="1">
        <name>pyridoxal 5'-phosphate</name>
        <dbReference type="ChEBI" id="CHEBI:597326"/>
    </cofactor>
</comment>
<dbReference type="PROSITE" id="PS00901">
    <property type="entry name" value="CYS_SYNTHASE"/>
    <property type="match status" value="1"/>
</dbReference>
<evidence type="ECO:0000313" key="4">
    <source>
        <dbReference type="EMBL" id="MFC7247007.1"/>
    </source>
</evidence>
<proteinExistence type="predicted"/>
<dbReference type="PANTHER" id="PTHR10314">
    <property type="entry name" value="CYSTATHIONINE BETA-SYNTHASE"/>
    <property type="match status" value="1"/>
</dbReference>
<sequence>MSHARGTCFVPLMVGNTPLVAVRLRIGGRTATLRLKLESFNPCGSMKDRTAVALYDSVADKLDPAVGIVESTSGNLGVALASLARANRVRFTAVVDPRVPSAALHELRRLDATLVLVDEEDGRGGYLMNRLRRVRELLAEQPALCWTNQYDNPANPRAHQYGTAPELAAQVPADSVVLVAVSTGGTLAGIRRYAAAATRWDVRGVDVYGSYAVGHVPGRRLLPGIGSSQRSQFASAFDGPTERVGTDEAVAACLWLLESCGIGVGASAGALVSAALRLIERDGLDDVVCVCPDGARNYLSTVYSAAWRRAHGVDPAPPAAVCESVDWGTL</sequence>
<accession>A0ABW2H431</accession>
<dbReference type="InterPro" id="IPR036052">
    <property type="entry name" value="TrpB-like_PALP_sf"/>
</dbReference>
<evidence type="ECO:0000256" key="1">
    <source>
        <dbReference type="ARBA" id="ARBA00001933"/>
    </source>
</evidence>
<dbReference type="SUPFAM" id="SSF53686">
    <property type="entry name" value="Tryptophan synthase beta subunit-like PLP-dependent enzymes"/>
    <property type="match status" value="1"/>
</dbReference>
<reference evidence="5" key="1">
    <citation type="journal article" date="2019" name="Int. J. Syst. Evol. Microbiol.">
        <title>The Global Catalogue of Microorganisms (GCM) 10K type strain sequencing project: providing services to taxonomists for standard genome sequencing and annotation.</title>
        <authorList>
            <consortium name="The Broad Institute Genomics Platform"/>
            <consortium name="The Broad Institute Genome Sequencing Center for Infectious Disease"/>
            <person name="Wu L."/>
            <person name="Ma J."/>
        </authorList>
    </citation>
    <scope>NUCLEOTIDE SEQUENCE [LARGE SCALE GENOMIC DNA]</scope>
    <source>
        <strain evidence="5">CGMCC 1.9106</strain>
    </source>
</reference>
<evidence type="ECO:0000256" key="2">
    <source>
        <dbReference type="ARBA" id="ARBA00022898"/>
    </source>
</evidence>
<name>A0ABW2H431_9ACTN</name>
<dbReference type="RefSeq" id="WP_376809785.1">
    <property type="nucleotide sequence ID" value="NZ_JBHTAC010000048.1"/>
</dbReference>
<dbReference type="Proteomes" id="UP001596392">
    <property type="component" value="Unassembled WGS sequence"/>
</dbReference>
<evidence type="ECO:0000259" key="3">
    <source>
        <dbReference type="Pfam" id="PF00291"/>
    </source>
</evidence>
<keyword evidence="2" id="KW-0663">Pyridoxal phosphate</keyword>
<dbReference type="Gene3D" id="3.40.50.1100">
    <property type="match status" value="2"/>
</dbReference>
<evidence type="ECO:0000313" key="5">
    <source>
        <dbReference type="Proteomes" id="UP001596392"/>
    </source>
</evidence>
<dbReference type="InterPro" id="IPR001216">
    <property type="entry name" value="P-phosphate_BS"/>
</dbReference>
<dbReference type="InterPro" id="IPR050214">
    <property type="entry name" value="Cys_Synth/Cystath_Beta-Synth"/>
</dbReference>
<dbReference type="Pfam" id="PF00291">
    <property type="entry name" value="PALP"/>
    <property type="match status" value="1"/>
</dbReference>
<dbReference type="EMBL" id="JBHTAC010000048">
    <property type="protein sequence ID" value="MFC7247007.1"/>
    <property type="molecule type" value="Genomic_DNA"/>
</dbReference>
<protein>
    <submittedName>
        <fullName evidence="4">Pyridoxal-phosphate dependent enzyme</fullName>
    </submittedName>
</protein>
<comment type="caution">
    <text evidence="4">The sequence shown here is derived from an EMBL/GenBank/DDBJ whole genome shotgun (WGS) entry which is preliminary data.</text>
</comment>
<organism evidence="4 5">
    <name type="scientific">Catellatospora aurea</name>
    <dbReference type="NCBI Taxonomy" id="1337874"/>
    <lineage>
        <taxon>Bacteria</taxon>
        <taxon>Bacillati</taxon>
        <taxon>Actinomycetota</taxon>
        <taxon>Actinomycetes</taxon>
        <taxon>Micromonosporales</taxon>
        <taxon>Micromonosporaceae</taxon>
        <taxon>Catellatospora</taxon>
    </lineage>
</organism>
<gene>
    <name evidence="4" type="ORF">ACFQO7_31400</name>
</gene>
<feature type="domain" description="Tryptophan synthase beta chain-like PALP" evidence="3">
    <location>
        <begin position="12"/>
        <end position="292"/>
    </location>
</feature>
<keyword evidence="5" id="KW-1185">Reference proteome</keyword>